<reference evidence="9 10" key="1">
    <citation type="submission" date="2020-08" db="EMBL/GenBank/DDBJ databases">
        <title>Genomic Encyclopedia of Type Strains, Phase IV (KMG-V): Genome sequencing to study the core and pangenomes of soil and plant-associated prokaryotes.</title>
        <authorList>
            <person name="Whitman W."/>
        </authorList>
    </citation>
    <scope>NUCLEOTIDE SEQUENCE [LARGE SCALE GENOMIC DNA]</scope>
    <source>
        <strain evidence="9 10">M8UP14</strain>
    </source>
</reference>
<dbReference type="PROSITE" id="PS01063">
    <property type="entry name" value="SIGMA70_ECF"/>
    <property type="match status" value="1"/>
</dbReference>
<keyword evidence="4 6" id="KW-0238">DNA-binding</keyword>
<organism evidence="9 10">
    <name type="scientific">Granulicella aggregans</name>
    <dbReference type="NCBI Taxonomy" id="474949"/>
    <lineage>
        <taxon>Bacteria</taxon>
        <taxon>Pseudomonadati</taxon>
        <taxon>Acidobacteriota</taxon>
        <taxon>Terriglobia</taxon>
        <taxon>Terriglobales</taxon>
        <taxon>Acidobacteriaceae</taxon>
        <taxon>Granulicella</taxon>
    </lineage>
</organism>
<keyword evidence="10" id="KW-1185">Reference proteome</keyword>
<keyword evidence="2 6" id="KW-0805">Transcription regulation</keyword>
<comment type="similarity">
    <text evidence="1 6">Belongs to the sigma-70 factor family. ECF subfamily.</text>
</comment>
<evidence type="ECO:0000256" key="4">
    <source>
        <dbReference type="ARBA" id="ARBA00023125"/>
    </source>
</evidence>
<dbReference type="InterPro" id="IPR036388">
    <property type="entry name" value="WH-like_DNA-bd_sf"/>
</dbReference>
<protein>
    <recommendedName>
        <fullName evidence="6">RNA polymerase sigma factor</fullName>
    </recommendedName>
</protein>
<dbReference type="Pfam" id="PF04542">
    <property type="entry name" value="Sigma70_r2"/>
    <property type="match status" value="1"/>
</dbReference>
<feature type="domain" description="RNA polymerase sigma-70 region 2" evidence="7">
    <location>
        <begin position="16"/>
        <end position="82"/>
    </location>
</feature>
<sequence>MITSILAGDTEQYHELIRPYERSVYKMALSFMKDDSDAEDVAQEAFLKAFRKLADFRGQAKFSTWLISITLNEARGRLRRQGLVRMESLDETPEEGSHISPALLRDWREIPSEALERKEVRQMLEEAIGNLSPLYREVVLLRDVEEFSIEETAVALAITTGNVKVRLHRARMMMQKELAPRLKNVSQRRRWFQW</sequence>
<dbReference type="SUPFAM" id="SSF88946">
    <property type="entry name" value="Sigma2 domain of RNA polymerase sigma factors"/>
    <property type="match status" value="1"/>
</dbReference>
<dbReference type="NCBIfam" id="TIGR02937">
    <property type="entry name" value="sigma70-ECF"/>
    <property type="match status" value="1"/>
</dbReference>
<dbReference type="InterPro" id="IPR007627">
    <property type="entry name" value="RNA_pol_sigma70_r2"/>
</dbReference>
<dbReference type="GO" id="GO:0006352">
    <property type="term" value="P:DNA-templated transcription initiation"/>
    <property type="evidence" value="ECO:0007669"/>
    <property type="project" value="InterPro"/>
</dbReference>
<evidence type="ECO:0000259" key="8">
    <source>
        <dbReference type="Pfam" id="PF08281"/>
    </source>
</evidence>
<evidence type="ECO:0000256" key="6">
    <source>
        <dbReference type="RuleBase" id="RU000716"/>
    </source>
</evidence>
<evidence type="ECO:0000256" key="2">
    <source>
        <dbReference type="ARBA" id="ARBA00023015"/>
    </source>
</evidence>
<dbReference type="InterPro" id="IPR013325">
    <property type="entry name" value="RNA_pol_sigma_r2"/>
</dbReference>
<dbReference type="Pfam" id="PF08281">
    <property type="entry name" value="Sigma70_r4_2"/>
    <property type="match status" value="1"/>
</dbReference>
<dbReference type="GO" id="GO:0003677">
    <property type="term" value="F:DNA binding"/>
    <property type="evidence" value="ECO:0007669"/>
    <property type="project" value="UniProtKB-KW"/>
</dbReference>
<gene>
    <name evidence="9" type="ORF">HDF16_004798</name>
</gene>
<proteinExistence type="inferred from homology"/>
<comment type="caution">
    <text evidence="9">The sequence shown here is derived from an EMBL/GenBank/DDBJ whole genome shotgun (WGS) entry which is preliminary data.</text>
</comment>
<dbReference type="PANTHER" id="PTHR43133">
    <property type="entry name" value="RNA POLYMERASE ECF-TYPE SIGMA FACTO"/>
    <property type="match status" value="1"/>
</dbReference>
<dbReference type="RefSeq" id="WP_246409796.1">
    <property type="nucleotide sequence ID" value="NZ_JACHIP010000009.1"/>
</dbReference>
<dbReference type="CDD" id="cd06171">
    <property type="entry name" value="Sigma70_r4"/>
    <property type="match status" value="1"/>
</dbReference>
<dbReference type="InterPro" id="IPR013249">
    <property type="entry name" value="RNA_pol_sigma70_r4_t2"/>
</dbReference>
<dbReference type="Gene3D" id="1.10.10.10">
    <property type="entry name" value="Winged helix-like DNA-binding domain superfamily/Winged helix DNA-binding domain"/>
    <property type="match status" value="1"/>
</dbReference>
<evidence type="ECO:0000256" key="5">
    <source>
        <dbReference type="ARBA" id="ARBA00023163"/>
    </source>
</evidence>
<evidence type="ECO:0000259" key="7">
    <source>
        <dbReference type="Pfam" id="PF04542"/>
    </source>
</evidence>
<dbReference type="GO" id="GO:0016987">
    <property type="term" value="F:sigma factor activity"/>
    <property type="evidence" value="ECO:0007669"/>
    <property type="project" value="UniProtKB-KW"/>
</dbReference>
<dbReference type="InterPro" id="IPR014284">
    <property type="entry name" value="RNA_pol_sigma-70_dom"/>
</dbReference>
<dbReference type="PANTHER" id="PTHR43133:SF51">
    <property type="entry name" value="RNA POLYMERASE SIGMA FACTOR"/>
    <property type="match status" value="1"/>
</dbReference>
<dbReference type="InterPro" id="IPR039425">
    <property type="entry name" value="RNA_pol_sigma-70-like"/>
</dbReference>
<evidence type="ECO:0000313" key="9">
    <source>
        <dbReference type="EMBL" id="MBB5060062.1"/>
    </source>
</evidence>
<name>A0A7W8E5W6_9BACT</name>
<dbReference type="InterPro" id="IPR013324">
    <property type="entry name" value="RNA_pol_sigma_r3/r4-like"/>
</dbReference>
<dbReference type="AlphaFoldDB" id="A0A7W8E5W6"/>
<dbReference type="Proteomes" id="UP000540989">
    <property type="component" value="Unassembled WGS sequence"/>
</dbReference>
<dbReference type="SUPFAM" id="SSF88659">
    <property type="entry name" value="Sigma3 and sigma4 domains of RNA polymerase sigma factors"/>
    <property type="match status" value="1"/>
</dbReference>
<feature type="domain" description="RNA polymerase sigma factor 70 region 4 type 2" evidence="8">
    <location>
        <begin position="121"/>
        <end position="173"/>
    </location>
</feature>
<evidence type="ECO:0000256" key="1">
    <source>
        <dbReference type="ARBA" id="ARBA00010641"/>
    </source>
</evidence>
<accession>A0A7W8E5W6</accession>
<dbReference type="Gene3D" id="1.10.1740.10">
    <property type="match status" value="1"/>
</dbReference>
<keyword evidence="5 6" id="KW-0804">Transcription</keyword>
<evidence type="ECO:0000313" key="10">
    <source>
        <dbReference type="Proteomes" id="UP000540989"/>
    </source>
</evidence>
<evidence type="ECO:0000256" key="3">
    <source>
        <dbReference type="ARBA" id="ARBA00023082"/>
    </source>
</evidence>
<dbReference type="EMBL" id="JACHIP010000009">
    <property type="protein sequence ID" value="MBB5060062.1"/>
    <property type="molecule type" value="Genomic_DNA"/>
</dbReference>
<dbReference type="InterPro" id="IPR000838">
    <property type="entry name" value="RNA_pol_sigma70_ECF_CS"/>
</dbReference>
<keyword evidence="3 6" id="KW-0731">Sigma factor</keyword>